<accession>A0A3S5FG66</accession>
<feature type="compositionally biased region" description="Basic residues" evidence="1">
    <location>
        <begin position="61"/>
        <end position="72"/>
    </location>
</feature>
<keyword evidence="3" id="KW-1185">Reference proteome</keyword>
<evidence type="ECO:0000256" key="1">
    <source>
        <dbReference type="SAM" id="MobiDB-lite"/>
    </source>
</evidence>
<evidence type="ECO:0000313" key="2">
    <source>
        <dbReference type="EMBL" id="VEL36249.1"/>
    </source>
</evidence>
<reference evidence="2" key="1">
    <citation type="submission" date="2018-11" db="EMBL/GenBank/DDBJ databases">
        <authorList>
            <consortium name="Pathogen Informatics"/>
        </authorList>
    </citation>
    <scope>NUCLEOTIDE SEQUENCE</scope>
</reference>
<feature type="region of interest" description="Disordered" evidence="1">
    <location>
        <begin position="53"/>
        <end position="72"/>
    </location>
</feature>
<sequence>MVPLTDNVDYEAFGNVPSQWSNAGYDEYYGRGHMSMYAPRDLRDVPAKLRKQGRTNTIKRTNTRPHHLGLHI</sequence>
<dbReference type="EMBL" id="CAAALY010251760">
    <property type="protein sequence ID" value="VEL36249.1"/>
    <property type="molecule type" value="Genomic_DNA"/>
</dbReference>
<dbReference type="AlphaFoldDB" id="A0A3S5FG66"/>
<gene>
    <name evidence="2" type="ORF">PXEA_LOCUS29689</name>
</gene>
<protein>
    <submittedName>
        <fullName evidence="2">Uncharacterized protein</fullName>
    </submittedName>
</protein>
<proteinExistence type="predicted"/>
<organism evidence="2 3">
    <name type="scientific">Protopolystoma xenopodis</name>
    <dbReference type="NCBI Taxonomy" id="117903"/>
    <lineage>
        <taxon>Eukaryota</taxon>
        <taxon>Metazoa</taxon>
        <taxon>Spiralia</taxon>
        <taxon>Lophotrochozoa</taxon>
        <taxon>Platyhelminthes</taxon>
        <taxon>Monogenea</taxon>
        <taxon>Polyopisthocotylea</taxon>
        <taxon>Polystomatidea</taxon>
        <taxon>Polystomatidae</taxon>
        <taxon>Protopolystoma</taxon>
    </lineage>
</organism>
<name>A0A3S5FG66_9PLAT</name>
<dbReference type="Proteomes" id="UP000784294">
    <property type="component" value="Unassembled WGS sequence"/>
</dbReference>
<evidence type="ECO:0000313" key="3">
    <source>
        <dbReference type="Proteomes" id="UP000784294"/>
    </source>
</evidence>
<comment type="caution">
    <text evidence="2">The sequence shown here is derived from an EMBL/GenBank/DDBJ whole genome shotgun (WGS) entry which is preliminary data.</text>
</comment>